<dbReference type="EMBL" id="JARKIE010000499">
    <property type="protein sequence ID" value="KAJ7632009.1"/>
    <property type="molecule type" value="Genomic_DNA"/>
</dbReference>
<protein>
    <submittedName>
        <fullName evidence="2">Uncharacterized protein</fullName>
    </submittedName>
</protein>
<comment type="caution">
    <text evidence="2">The sequence shown here is derived from an EMBL/GenBank/DDBJ whole genome shotgun (WGS) entry which is preliminary data.</text>
</comment>
<sequence>MRWGEDSLATVNLDVVVTAFAHMGVSVSMIDDAFAFGEKWLQQWSERTSPPPEWTNAEVNSLQQAADGIPRPPGFNANHTDDLFPRPPVLPWMSSADTAAAFQLANYCNPELAGMRRQPNSVVQARIDSGMRGNPPENKGVIPRLNPFLPGNKERSKAARIRAAPVSTAGLPPSFNPVSNRRKGKGRAAAIFLMPGPVSHATGVHPASLAAFAFAQTVSTNAALFGPGPSSQAGPSHRGNVVYSLPPPDGAPVDMEM</sequence>
<gene>
    <name evidence="2" type="ORF">B0H17DRAFT_1217649</name>
</gene>
<proteinExistence type="predicted"/>
<dbReference type="Proteomes" id="UP001221757">
    <property type="component" value="Unassembled WGS sequence"/>
</dbReference>
<dbReference type="AlphaFoldDB" id="A0AAD7BVF5"/>
<evidence type="ECO:0000313" key="3">
    <source>
        <dbReference type="Proteomes" id="UP001221757"/>
    </source>
</evidence>
<accession>A0AAD7BVF5</accession>
<evidence type="ECO:0000313" key="2">
    <source>
        <dbReference type="EMBL" id="KAJ7632009.1"/>
    </source>
</evidence>
<feature type="region of interest" description="Disordered" evidence="1">
    <location>
        <begin position="130"/>
        <end position="150"/>
    </location>
</feature>
<name>A0AAD7BVF5_MYCRO</name>
<reference evidence="2" key="1">
    <citation type="submission" date="2023-03" db="EMBL/GenBank/DDBJ databases">
        <title>Massive genome expansion in bonnet fungi (Mycena s.s.) driven by repeated elements and novel gene families across ecological guilds.</title>
        <authorList>
            <consortium name="Lawrence Berkeley National Laboratory"/>
            <person name="Harder C.B."/>
            <person name="Miyauchi S."/>
            <person name="Viragh M."/>
            <person name="Kuo A."/>
            <person name="Thoen E."/>
            <person name="Andreopoulos B."/>
            <person name="Lu D."/>
            <person name="Skrede I."/>
            <person name="Drula E."/>
            <person name="Henrissat B."/>
            <person name="Morin E."/>
            <person name="Kohler A."/>
            <person name="Barry K."/>
            <person name="LaButti K."/>
            <person name="Morin E."/>
            <person name="Salamov A."/>
            <person name="Lipzen A."/>
            <person name="Mereny Z."/>
            <person name="Hegedus B."/>
            <person name="Baldrian P."/>
            <person name="Stursova M."/>
            <person name="Weitz H."/>
            <person name="Taylor A."/>
            <person name="Grigoriev I.V."/>
            <person name="Nagy L.G."/>
            <person name="Martin F."/>
            <person name="Kauserud H."/>
        </authorList>
    </citation>
    <scope>NUCLEOTIDE SEQUENCE</scope>
    <source>
        <strain evidence="2">CBHHK067</strain>
    </source>
</reference>
<evidence type="ECO:0000256" key="1">
    <source>
        <dbReference type="SAM" id="MobiDB-lite"/>
    </source>
</evidence>
<organism evidence="2 3">
    <name type="scientific">Mycena rosella</name>
    <name type="common">Pink bonnet</name>
    <name type="synonym">Agaricus rosellus</name>
    <dbReference type="NCBI Taxonomy" id="1033263"/>
    <lineage>
        <taxon>Eukaryota</taxon>
        <taxon>Fungi</taxon>
        <taxon>Dikarya</taxon>
        <taxon>Basidiomycota</taxon>
        <taxon>Agaricomycotina</taxon>
        <taxon>Agaricomycetes</taxon>
        <taxon>Agaricomycetidae</taxon>
        <taxon>Agaricales</taxon>
        <taxon>Marasmiineae</taxon>
        <taxon>Mycenaceae</taxon>
        <taxon>Mycena</taxon>
    </lineage>
</organism>
<keyword evidence="3" id="KW-1185">Reference proteome</keyword>